<organism evidence="3 4">
    <name type="scientific">Gigaspora margarita</name>
    <dbReference type="NCBI Taxonomy" id="4874"/>
    <lineage>
        <taxon>Eukaryota</taxon>
        <taxon>Fungi</taxon>
        <taxon>Fungi incertae sedis</taxon>
        <taxon>Mucoromycota</taxon>
        <taxon>Glomeromycotina</taxon>
        <taxon>Glomeromycetes</taxon>
        <taxon>Diversisporales</taxon>
        <taxon>Gigasporaceae</taxon>
        <taxon>Gigaspora</taxon>
    </lineage>
</organism>
<feature type="compositionally biased region" description="Polar residues" evidence="2">
    <location>
        <begin position="235"/>
        <end position="246"/>
    </location>
</feature>
<feature type="coiled-coil region" evidence="1">
    <location>
        <begin position="402"/>
        <end position="429"/>
    </location>
</feature>
<feature type="non-terminal residue" evidence="3">
    <location>
        <position position="1"/>
    </location>
</feature>
<keyword evidence="4" id="KW-1185">Reference proteome</keyword>
<dbReference type="EMBL" id="CAJVQB010036936">
    <property type="protein sequence ID" value="CAG8824649.1"/>
    <property type="molecule type" value="Genomic_DNA"/>
</dbReference>
<reference evidence="3 4" key="1">
    <citation type="submission" date="2021-06" db="EMBL/GenBank/DDBJ databases">
        <authorList>
            <person name="Kallberg Y."/>
            <person name="Tangrot J."/>
            <person name="Rosling A."/>
        </authorList>
    </citation>
    <scope>NUCLEOTIDE SEQUENCE [LARGE SCALE GENOMIC DNA]</scope>
    <source>
        <strain evidence="3 4">120-4 pot B 10/14</strain>
    </source>
</reference>
<accession>A0ABN7WAY0</accession>
<evidence type="ECO:0000313" key="3">
    <source>
        <dbReference type="EMBL" id="CAG8824649.1"/>
    </source>
</evidence>
<gene>
    <name evidence="3" type="ORF">GMARGA_LOCUS28633</name>
</gene>
<evidence type="ECO:0000256" key="2">
    <source>
        <dbReference type="SAM" id="MobiDB-lite"/>
    </source>
</evidence>
<feature type="coiled-coil region" evidence="1">
    <location>
        <begin position="275"/>
        <end position="309"/>
    </location>
</feature>
<evidence type="ECO:0000256" key="1">
    <source>
        <dbReference type="SAM" id="Coils"/>
    </source>
</evidence>
<protein>
    <submittedName>
        <fullName evidence="3">30748_t:CDS:1</fullName>
    </submittedName>
</protein>
<dbReference type="InterPro" id="IPR035093">
    <property type="entry name" value="RelE/ParE_toxin_dom_sf"/>
</dbReference>
<sequence>TEIGIDVNKRWNLGLLKEKLEQEKTQLTQLQQEQAQEKTQSTQHIQRLNKQITALTILADKRKEDLEQEKQTLITLAKQKLANKKEATELLTNLEENITDLQNKIKKLRDNNQEKEEKTKELLANKNLPQLKQELFSQAQNVYQELRNQIRVATIAWGRKEIGEKLEELEEFFTFSQKETQTPPIVKFSQNTQTSLINENVDKLFTEELGVDTNQKWNLGMLKNKIKQELETAKKNPSTSSRSTQNSDDKDLENTLDNLIKKKLTQLTSEFTNLKNKLTTKLQTQQQTIQETNQKLQESNRKLELTAKENGENEKVLEKLIKEFKELNNCEEKERSNKESLRQVQDIVDNNIKNLITFTVNPELRAKARVVHGGIIIKLKNKYEEYRLASIPNTHNTFTQENNRDQAKITLLEKKLERVRNLIADNQMEKLKRSYRKELRRSLRDLDSATSLKDLFAIPGNRLRKLEGK</sequence>
<keyword evidence="1" id="KW-0175">Coiled coil</keyword>
<evidence type="ECO:0000313" key="4">
    <source>
        <dbReference type="Proteomes" id="UP000789901"/>
    </source>
</evidence>
<proteinExistence type="predicted"/>
<name>A0ABN7WAY0_GIGMA</name>
<comment type="caution">
    <text evidence="3">The sequence shown here is derived from an EMBL/GenBank/DDBJ whole genome shotgun (WGS) entry which is preliminary data.</text>
</comment>
<dbReference type="Gene3D" id="3.30.2310.20">
    <property type="entry name" value="RelE-like"/>
    <property type="match status" value="1"/>
</dbReference>
<feature type="region of interest" description="Disordered" evidence="2">
    <location>
        <begin position="231"/>
        <end position="252"/>
    </location>
</feature>
<feature type="coiled-coil region" evidence="1">
    <location>
        <begin position="13"/>
        <end position="125"/>
    </location>
</feature>
<dbReference type="Proteomes" id="UP000789901">
    <property type="component" value="Unassembled WGS sequence"/>
</dbReference>